<keyword evidence="4" id="KW-1185">Reference proteome</keyword>
<feature type="compositionally biased region" description="Gly residues" evidence="1">
    <location>
        <begin position="102"/>
        <end position="112"/>
    </location>
</feature>
<organism evidence="3 4">
    <name type="scientific">Paenisporosarcina macmurdoensis</name>
    <dbReference type="NCBI Taxonomy" id="212659"/>
    <lineage>
        <taxon>Bacteria</taxon>
        <taxon>Bacillati</taxon>
        <taxon>Bacillota</taxon>
        <taxon>Bacilli</taxon>
        <taxon>Bacillales</taxon>
        <taxon>Caryophanaceae</taxon>
        <taxon>Paenisporosarcina</taxon>
    </lineage>
</organism>
<feature type="signal peptide" evidence="2">
    <location>
        <begin position="1"/>
        <end position="24"/>
    </location>
</feature>
<feature type="compositionally biased region" description="Polar residues" evidence="1">
    <location>
        <begin position="90"/>
        <end position="99"/>
    </location>
</feature>
<evidence type="ECO:0008006" key="5">
    <source>
        <dbReference type="Google" id="ProtNLM"/>
    </source>
</evidence>
<evidence type="ECO:0000313" key="3">
    <source>
        <dbReference type="EMBL" id="MFC6040070.1"/>
    </source>
</evidence>
<dbReference type="RefSeq" id="WP_377734341.1">
    <property type="nucleotide sequence ID" value="NZ_JBHSRI010000018.1"/>
</dbReference>
<proteinExistence type="predicted"/>
<comment type="caution">
    <text evidence="3">The sequence shown here is derived from an EMBL/GenBank/DDBJ whole genome shotgun (WGS) entry which is preliminary data.</text>
</comment>
<evidence type="ECO:0000313" key="4">
    <source>
        <dbReference type="Proteomes" id="UP001596170"/>
    </source>
</evidence>
<evidence type="ECO:0000256" key="1">
    <source>
        <dbReference type="SAM" id="MobiDB-lite"/>
    </source>
</evidence>
<sequence>MNKTKKLMAGVATSVMAFSMSGCGQNESAALPPEPTEYECDDWEWDDEEGTYYCDDKKSSHFGAYYLLGSMFSNRSSLRSSPNYSSNLSQYKNTQSNYKSGIGSGSKGGFGG</sequence>
<reference evidence="4" key="1">
    <citation type="journal article" date="2019" name="Int. J. Syst. Evol. Microbiol.">
        <title>The Global Catalogue of Microorganisms (GCM) 10K type strain sequencing project: providing services to taxonomists for standard genome sequencing and annotation.</title>
        <authorList>
            <consortium name="The Broad Institute Genomics Platform"/>
            <consortium name="The Broad Institute Genome Sequencing Center for Infectious Disease"/>
            <person name="Wu L."/>
            <person name="Ma J."/>
        </authorList>
    </citation>
    <scope>NUCLEOTIDE SEQUENCE [LARGE SCALE GENOMIC DNA]</scope>
    <source>
        <strain evidence="4">CCUG 54527</strain>
    </source>
</reference>
<protein>
    <recommendedName>
        <fullName evidence="5">Aminotransferase yhxA</fullName>
    </recommendedName>
</protein>
<name>A0ABW1L7U6_9BACL</name>
<evidence type="ECO:0000256" key="2">
    <source>
        <dbReference type="SAM" id="SignalP"/>
    </source>
</evidence>
<dbReference type="EMBL" id="JBHSRI010000018">
    <property type="protein sequence ID" value="MFC6040070.1"/>
    <property type="molecule type" value="Genomic_DNA"/>
</dbReference>
<feature type="compositionally biased region" description="Low complexity" evidence="1">
    <location>
        <begin position="76"/>
        <end position="89"/>
    </location>
</feature>
<accession>A0ABW1L7U6</accession>
<feature type="region of interest" description="Disordered" evidence="1">
    <location>
        <begin position="76"/>
        <end position="112"/>
    </location>
</feature>
<keyword evidence="2" id="KW-0732">Signal</keyword>
<dbReference type="PROSITE" id="PS51257">
    <property type="entry name" value="PROKAR_LIPOPROTEIN"/>
    <property type="match status" value="1"/>
</dbReference>
<feature type="chain" id="PRO_5046203449" description="Aminotransferase yhxA" evidence="2">
    <location>
        <begin position="25"/>
        <end position="112"/>
    </location>
</feature>
<dbReference type="Proteomes" id="UP001596170">
    <property type="component" value="Unassembled WGS sequence"/>
</dbReference>
<gene>
    <name evidence="3" type="ORF">ACFPYN_11620</name>
</gene>